<evidence type="ECO:0008006" key="5">
    <source>
        <dbReference type="Google" id="ProtNLM"/>
    </source>
</evidence>
<feature type="compositionally biased region" description="Basic and acidic residues" evidence="1">
    <location>
        <begin position="184"/>
        <end position="194"/>
    </location>
</feature>
<feature type="chain" id="PRO_5039416442" description="Secreted protein" evidence="2">
    <location>
        <begin position="32"/>
        <end position="250"/>
    </location>
</feature>
<comment type="caution">
    <text evidence="3">The sequence shown here is derived from an EMBL/GenBank/DDBJ whole genome shotgun (WGS) entry which is preliminary data.</text>
</comment>
<reference evidence="3" key="2">
    <citation type="submission" date="2021-09" db="EMBL/GenBank/DDBJ databases">
        <authorList>
            <person name="Jia N."/>
            <person name="Wang J."/>
            <person name="Shi W."/>
            <person name="Du L."/>
            <person name="Sun Y."/>
            <person name="Zhan W."/>
            <person name="Jiang J."/>
            <person name="Wang Q."/>
            <person name="Zhang B."/>
            <person name="Ji P."/>
            <person name="Sakyi L.B."/>
            <person name="Cui X."/>
            <person name="Yuan T."/>
            <person name="Jiang B."/>
            <person name="Yang W."/>
            <person name="Lam T.T.-Y."/>
            <person name="Chang Q."/>
            <person name="Ding S."/>
            <person name="Wang X."/>
            <person name="Zhu J."/>
            <person name="Ruan X."/>
            <person name="Zhao L."/>
            <person name="Wei J."/>
            <person name="Que T."/>
            <person name="Du C."/>
            <person name="Cheng J."/>
            <person name="Dai P."/>
            <person name="Han X."/>
            <person name="Huang E."/>
            <person name="Gao Y."/>
            <person name="Liu J."/>
            <person name="Shao H."/>
            <person name="Ye R."/>
            <person name="Li L."/>
            <person name="Wei W."/>
            <person name="Wang X."/>
            <person name="Wang C."/>
            <person name="Huo Q."/>
            <person name="Li W."/>
            <person name="Guo W."/>
            <person name="Chen H."/>
            <person name="Chen S."/>
            <person name="Zhou L."/>
            <person name="Zhou L."/>
            <person name="Ni X."/>
            <person name="Tian J."/>
            <person name="Zhou Y."/>
            <person name="Sheng Y."/>
            <person name="Liu T."/>
            <person name="Pan Y."/>
            <person name="Xia L."/>
            <person name="Li J."/>
            <person name="Zhao F."/>
            <person name="Cao W."/>
        </authorList>
    </citation>
    <scope>NUCLEOTIDE SEQUENCE</scope>
    <source>
        <strain evidence="3">Rsan-2018</strain>
        <tissue evidence="3">Larvae</tissue>
    </source>
</reference>
<gene>
    <name evidence="3" type="ORF">HPB52_018265</name>
</gene>
<organism evidence="3 4">
    <name type="scientific">Rhipicephalus sanguineus</name>
    <name type="common">Brown dog tick</name>
    <name type="synonym">Ixodes sanguineus</name>
    <dbReference type="NCBI Taxonomy" id="34632"/>
    <lineage>
        <taxon>Eukaryota</taxon>
        <taxon>Metazoa</taxon>
        <taxon>Ecdysozoa</taxon>
        <taxon>Arthropoda</taxon>
        <taxon>Chelicerata</taxon>
        <taxon>Arachnida</taxon>
        <taxon>Acari</taxon>
        <taxon>Parasitiformes</taxon>
        <taxon>Ixodida</taxon>
        <taxon>Ixodoidea</taxon>
        <taxon>Ixodidae</taxon>
        <taxon>Rhipicephalinae</taxon>
        <taxon>Rhipicephalus</taxon>
        <taxon>Rhipicephalus</taxon>
    </lineage>
</organism>
<dbReference type="AlphaFoldDB" id="A0A9D4SRC4"/>
<evidence type="ECO:0000256" key="1">
    <source>
        <dbReference type="SAM" id="MobiDB-lite"/>
    </source>
</evidence>
<evidence type="ECO:0000256" key="2">
    <source>
        <dbReference type="SAM" id="SignalP"/>
    </source>
</evidence>
<proteinExistence type="predicted"/>
<keyword evidence="2" id="KW-0732">Signal</keyword>
<feature type="signal peptide" evidence="2">
    <location>
        <begin position="1"/>
        <end position="31"/>
    </location>
</feature>
<feature type="region of interest" description="Disordered" evidence="1">
    <location>
        <begin position="180"/>
        <end position="203"/>
    </location>
</feature>
<protein>
    <recommendedName>
        <fullName evidence="5">Secreted protein</fullName>
    </recommendedName>
</protein>
<evidence type="ECO:0000313" key="3">
    <source>
        <dbReference type="EMBL" id="KAH7944320.1"/>
    </source>
</evidence>
<keyword evidence="4" id="KW-1185">Reference proteome</keyword>
<name>A0A9D4SRC4_RHISA</name>
<feature type="region of interest" description="Disordered" evidence="1">
    <location>
        <begin position="49"/>
        <end position="96"/>
    </location>
</feature>
<evidence type="ECO:0000313" key="4">
    <source>
        <dbReference type="Proteomes" id="UP000821837"/>
    </source>
</evidence>
<feature type="compositionally biased region" description="Polar residues" evidence="1">
    <location>
        <begin position="76"/>
        <end position="88"/>
    </location>
</feature>
<dbReference type="EMBL" id="JABSTV010001253">
    <property type="protein sequence ID" value="KAH7944320.1"/>
    <property type="molecule type" value="Genomic_DNA"/>
</dbReference>
<dbReference type="Proteomes" id="UP000821837">
    <property type="component" value="Unassembled WGS sequence"/>
</dbReference>
<reference evidence="3" key="1">
    <citation type="journal article" date="2020" name="Cell">
        <title>Large-Scale Comparative Analyses of Tick Genomes Elucidate Their Genetic Diversity and Vector Capacities.</title>
        <authorList>
            <consortium name="Tick Genome and Microbiome Consortium (TIGMIC)"/>
            <person name="Jia N."/>
            <person name="Wang J."/>
            <person name="Shi W."/>
            <person name="Du L."/>
            <person name="Sun Y."/>
            <person name="Zhan W."/>
            <person name="Jiang J.F."/>
            <person name="Wang Q."/>
            <person name="Zhang B."/>
            <person name="Ji P."/>
            <person name="Bell-Sakyi L."/>
            <person name="Cui X.M."/>
            <person name="Yuan T.T."/>
            <person name="Jiang B.G."/>
            <person name="Yang W.F."/>
            <person name="Lam T.T."/>
            <person name="Chang Q.C."/>
            <person name="Ding S.J."/>
            <person name="Wang X.J."/>
            <person name="Zhu J.G."/>
            <person name="Ruan X.D."/>
            <person name="Zhao L."/>
            <person name="Wei J.T."/>
            <person name="Ye R.Z."/>
            <person name="Que T.C."/>
            <person name="Du C.H."/>
            <person name="Zhou Y.H."/>
            <person name="Cheng J.X."/>
            <person name="Dai P.F."/>
            <person name="Guo W.B."/>
            <person name="Han X.H."/>
            <person name="Huang E.J."/>
            <person name="Li L.F."/>
            <person name="Wei W."/>
            <person name="Gao Y.C."/>
            <person name="Liu J.Z."/>
            <person name="Shao H.Z."/>
            <person name="Wang X."/>
            <person name="Wang C.C."/>
            <person name="Yang T.C."/>
            <person name="Huo Q.B."/>
            <person name="Li W."/>
            <person name="Chen H.Y."/>
            <person name="Chen S.E."/>
            <person name="Zhou L.G."/>
            <person name="Ni X.B."/>
            <person name="Tian J.H."/>
            <person name="Sheng Y."/>
            <person name="Liu T."/>
            <person name="Pan Y.S."/>
            <person name="Xia L.Y."/>
            <person name="Li J."/>
            <person name="Zhao F."/>
            <person name="Cao W.C."/>
        </authorList>
    </citation>
    <scope>NUCLEOTIDE SEQUENCE</scope>
    <source>
        <strain evidence="3">Rsan-2018</strain>
    </source>
</reference>
<sequence length="250" mass="27575">MVKAQLCAVTCVIALCCDWCIIVREPGWASAARLQPLRRESTALVPCRHSAGPVLSNTSASAGKRPPARRQDTKSRSSQAGTTPSLTKTARRSVATWTHQNDQEAPSYFVSDLSWKAQWWVRRETSLDRMSWPFRGRTVAEADVRSQGARLPDPPGIQACALRVVTVYLKSHYQEALHVANKKPARDSGHHEKAPTPPATFPALPDQDLARPCVGRGCCQAQTLRPSSVPRCQRLPRVHHPLTMVPTTCC</sequence>
<accession>A0A9D4SRC4</accession>
<dbReference type="VEuPathDB" id="VectorBase:RSAN_026059"/>